<dbReference type="EMBL" id="MABE01000127">
    <property type="protein sequence ID" value="OUS41186.1"/>
    <property type="molecule type" value="Genomic_DNA"/>
</dbReference>
<evidence type="ECO:0000256" key="1">
    <source>
        <dbReference type="ARBA" id="ARBA00004533"/>
    </source>
</evidence>
<accession>A0A1Y5HV52</accession>
<protein>
    <recommendedName>
        <fullName evidence="3">Type II secretion system protein N</fullName>
    </recommendedName>
    <alternativeName>
        <fullName evidence="10">General secretion pathway protein N</fullName>
    </alternativeName>
</protein>
<name>A0A1Y5HV52_OLEAN</name>
<evidence type="ECO:0000313" key="12">
    <source>
        <dbReference type="EMBL" id="OUS41186.1"/>
    </source>
</evidence>
<evidence type="ECO:0000256" key="8">
    <source>
        <dbReference type="ARBA" id="ARBA00022927"/>
    </source>
</evidence>
<evidence type="ECO:0000256" key="5">
    <source>
        <dbReference type="ARBA" id="ARBA00022475"/>
    </source>
</evidence>
<organism evidence="12 13">
    <name type="scientific">Oleispira antarctica</name>
    <dbReference type="NCBI Taxonomy" id="188908"/>
    <lineage>
        <taxon>Bacteria</taxon>
        <taxon>Pseudomonadati</taxon>
        <taxon>Pseudomonadota</taxon>
        <taxon>Gammaproteobacteria</taxon>
        <taxon>Oceanospirillales</taxon>
        <taxon>Oceanospirillaceae</taxon>
        <taxon>Oleispira</taxon>
    </lineage>
</organism>
<keyword evidence="6" id="KW-0997">Cell inner membrane</keyword>
<evidence type="ECO:0000256" key="3">
    <source>
        <dbReference type="ARBA" id="ARBA00021563"/>
    </source>
</evidence>
<keyword evidence="5" id="KW-1003">Cell membrane</keyword>
<dbReference type="InterPro" id="IPR022792">
    <property type="entry name" value="T2SS_protein-GspN"/>
</dbReference>
<evidence type="ECO:0000256" key="11">
    <source>
        <dbReference type="SAM" id="Phobius"/>
    </source>
</evidence>
<sequence length="253" mass="27378">MALKSIWSAKGYIFIGLISYVIFVVLTAPLEFIWPKIQPKLGPLPVQVKSISGSLWQGQAQIQAPQVGSISANWDVQVSDLLTGQLTVLLTTTGKELKFSGQVSTDGEQVVIADSTGFMSSSYLKPLLRQGRANLEGDFELSGFNGRITLSDKQVHSAEGRLVFSGGDVGFPIDGKKIRAELPILIGTISKPSDNVDLEITDTDGKSIGSGYIQPDGWAGMVMRRRLLDLLGQKWPADVGEDAIIFEVSQKIL</sequence>
<keyword evidence="8" id="KW-0653">Protein transport</keyword>
<evidence type="ECO:0000313" key="13">
    <source>
        <dbReference type="Proteomes" id="UP000227088"/>
    </source>
</evidence>
<proteinExistence type="inferred from homology"/>
<feature type="transmembrane region" description="Helical" evidence="11">
    <location>
        <begin position="12"/>
        <end position="34"/>
    </location>
</feature>
<comment type="subcellular location">
    <subcellularLocation>
        <location evidence="1">Cell inner membrane</location>
    </subcellularLocation>
</comment>
<dbReference type="Proteomes" id="UP000227088">
    <property type="component" value="Unassembled WGS sequence"/>
</dbReference>
<dbReference type="GO" id="GO:0015627">
    <property type="term" value="C:type II protein secretion system complex"/>
    <property type="evidence" value="ECO:0007669"/>
    <property type="project" value="InterPro"/>
</dbReference>
<dbReference type="GO" id="GO:0015628">
    <property type="term" value="P:protein secretion by the type II secretion system"/>
    <property type="evidence" value="ECO:0007669"/>
    <property type="project" value="InterPro"/>
</dbReference>
<evidence type="ECO:0000256" key="7">
    <source>
        <dbReference type="ARBA" id="ARBA00022692"/>
    </source>
</evidence>
<dbReference type="Pfam" id="PF01203">
    <property type="entry name" value="T2SSN"/>
    <property type="match status" value="1"/>
</dbReference>
<gene>
    <name evidence="12" type="ORF">A9R00_02195</name>
</gene>
<evidence type="ECO:0000256" key="6">
    <source>
        <dbReference type="ARBA" id="ARBA00022519"/>
    </source>
</evidence>
<evidence type="ECO:0000256" key="4">
    <source>
        <dbReference type="ARBA" id="ARBA00022448"/>
    </source>
</evidence>
<evidence type="ECO:0000256" key="2">
    <source>
        <dbReference type="ARBA" id="ARBA00007208"/>
    </source>
</evidence>
<dbReference type="AlphaFoldDB" id="A0A1Y5HV52"/>
<keyword evidence="9 11" id="KW-0472">Membrane</keyword>
<comment type="similarity">
    <text evidence="2">Belongs to the GSP N family.</text>
</comment>
<dbReference type="GO" id="GO:0005886">
    <property type="term" value="C:plasma membrane"/>
    <property type="evidence" value="ECO:0007669"/>
    <property type="project" value="UniProtKB-SubCell"/>
</dbReference>
<reference evidence="13" key="1">
    <citation type="journal article" date="2017" name="Proc. Natl. Acad. Sci. U.S.A.">
        <title>Simulation of Deepwater Horizon oil plume reveals substrate specialization within a complex community of hydrocarbon degraders.</title>
        <authorList>
            <person name="Hu P."/>
            <person name="Dubinsky E.A."/>
            <person name="Probst A.J."/>
            <person name="Wang J."/>
            <person name="Sieber C.M.K."/>
            <person name="Tom L.M."/>
            <person name="Gardinali P."/>
            <person name="Banfield J.F."/>
            <person name="Atlas R.M."/>
            <person name="Andersen G.L."/>
        </authorList>
    </citation>
    <scope>NUCLEOTIDE SEQUENCE [LARGE SCALE GENOMIC DNA]</scope>
</reference>
<evidence type="ECO:0000256" key="10">
    <source>
        <dbReference type="ARBA" id="ARBA00030772"/>
    </source>
</evidence>
<keyword evidence="7 11" id="KW-0812">Transmembrane</keyword>
<keyword evidence="11" id="KW-1133">Transmembrane helix</keyword>
<evidence type="ECO:0000256" key="9">
    <source>
        <dbReference type="ARBA" id="ARBA00023136"/>
    </source>
</evidence>
<keyword evidence="4" id="KW-0813">Transport</keyword>
<comment type="caution">
    <text evidence="12">The sequence shown here is derived from an EMBL/GenBank/DDBJ whole genome shotgun (WGS) entry which is preliminary data.</text>
</comment>